<sequence length="105" mass="11614">VDIAASSSSSSPPIAVASLDILSRVSCEKIQHNQSYVDNFVEGSKKIPKYCKLAIAMKWALQNLYYYDGNLLMDGEIAVEDVTSYFSMELFTDINLVLAVLVDEV</sequence>
<evidence type="ECO:0000313" key="2">
    <source>
        <dbReference type="Proteomes" id="UP001258017"/>
    </source>
</evidence>
<reference evidence="1" key="1">
    <citation type="submission" date="2021-08" db="EMBL/GenBank/DDBJ databases">
        <authorList>
            <person name="Misof B."/>
            <person name="Oliver O."/>
            <person name="Podsiadlowski L."/>
            <person name="Donath A."/>
            <person name="Peters R."/>
            <person name="Mayer C."/>
            <person name="Rust J."/>
            <person name="Gunkel S."/>
            <person name="Lesny P."/>
            <person name="Martin S."/>
            <person name="Oeyen J.P."/>
            <person name="Petersen M."/>
            <person name="Panagiotis P."/>
            <person name="Wilbrandt J."/>
            <person name="Tanja T."/>
        </authorList>
    </citation>
    <scope>NUCLEOTIDE SEQUENCE</scope>
    <source>
        <strain evidence="1">GBR_01_08_01A</strain>
        <tissue evidence="1">Thorax + abdomen</tissue>
    </source>
</reference>
<dbReference type="AlphaFoldDB" id="A0AAD9R7X2"/>
<organism evidence="1 2">
    <name type="scientific">Odynerus spinipes</name>
    <dbReference type="NCBI Taxonomy" id="1348599"/>
    <lineage>
        <taxon>Eukaryota</taxon>
        <taxon>Metazoa</taxon>
        <taxon>Ecdysozoa</taxon>
        <taxon>Arthropoda</taxon>
        <taxon>Hexapoda</taxon>
        <taxon>Insecta</taxon>
        <taxon>Pterygota</taxon>
        <taxon>Neoptera</taxon>
        <taxon>Endopterygota</taxon>
        <taxon>Hymenoptera</taxon>
        <taxon>Apocrita</taxon>
        <taxon>Aculeata</taxon>
        <taxon>Vespoidea</taxon>
        <taxon>Vespidae</taxon>
        <taxon>Eumeninae</taxon>
        <taxon>Odynerus</taxon>
    </lineage>
</organism>
<evidence type="ECO:0000313" key="1">
    <source>
        <dbReference type="EMBL" id="KAK2574768.1"/>
    </source>
</evidence>
<protein>
    <submittedName>
        <fullName evidence="1">Uncharacterized protein</fullName>
    </submittedName>
</protein>
<gene>
    <name evidence="1" type="ORF">KPH14_013075</name>
</gene>
<name>A0AAD9R7X2_9HYME</name>
<keyword evidence="2" id="KW-1185">Reference proteome</keyword>
<comment type="caution">
    <text evidence="1">The sequence shown here is derived from an EMBL/GenBank/DDBJ whole genome shotgun (WGS) entry which is preliminary data.</text>
</comment>
<proteinExistence type="predicted"/>
<reference evidence="1" key="2">
    <citation type="journal article" date="2023" name="Commun. Biol.">
        <title>Intrasexual cuticular hydrocarbon dimorphism in a wasp sheds light on hydrocarbon biosynthesis genes in Hymenoptera.</title>
        <authorList>
            <person name="Moris V.C."/>
            <person name="Podsiadlowski L."/>
            <person name="Martin S."/>
            <person name="Oeyen J.P."/>
            <person name="Donath A."/>
            <person name="Petersen M."/>
            <person name="Wilbrandt J."/>
            <person name="Misof B."/>
            <person name="Liedtke D."/>
            <person name="Thamm M."/>
            <person name="Scheiner R."/>
            <person name="Schmitt T."/>
            <person name="Niehuis O."/>
        </authorList>
    </citation>
    <scope>NUCLEOTIDE SEQUENCE</scope>
    <source>
        <strain evidence="1">GBR_01_08_01A</strain>
    </source>
</reference>
<feature type="non-terminal residue" evidence="1">
    <location>
        <position position="1"/>
    </location>
</feature>
<dbReference type="Proteomes" id="UP001258017">
    <property type="component" value="Unassembled WGS sequence"/>
</dbReference>
<dbReference type="EMBL" id="JAIFRP010004988">
    <property type="protein sequence ID" value="KAK2574768.1"/>
    <property type="molecule type" value="Genomic_DNA"/>
</dbReference>
<accession>A0AAD9R7X2</accession>